<dbReference type="RefSeq" id="WP_339393455.1">
    <property type="nucleotide sequence ID" value="NZ_BAAAAF010000012.1"/>
</dbReference>
<dbReference type="EMBL" id="BAAAAF010000012">
    <property type="protein sequence ID" value="GAA0036723.1"/>
    <property type="molecule type" value="Genomic_DNA"/>
</dbReference>
<evidence type="ECO:0000259" key="3">
    <source>
        <dbReference type="Pfam" id="PF13556"/>
    </source>
</evidence>
<evidence type="ECO:0000313" key="5">
    <source>
        <dbReference type="EMBL" id="GAA0036723.1"/>
    </source>
</evidence>
<dbReference type="InterPro" id="IPR012914">
    <property type="entry name" value="PucR_dom"/>
</dbReference>
<comment type="caution">
    <text evidence="5">The sequence shown here is derived from an EMBL/GenBank/DDBJ whole genome shotgun (WGS) entry which is preliminary data.</text>
</comment>
<dbReference type="InterPro" id="IPR025736">
    <property type="entry name" value="PucR_C-HTH_dom"/>
</dbReference>
<organism evidence="5 6">
    <name type="scientific">Brevibacterium metallidurans</name>
    <dbReference type="NCBI Taxonomy" id="1482676"/>
    <lineage>
        <taxon>Bacteria</taxon>
        <taxon>Bacillati</taxon>
        <taxon>Actinomycetota</taxon>
        <taxon>Actinomycetes</taxon>
        <taxon>Micrococcales</taxon>
        <taxon>Brevibacteriaceae</taxon>
        <taxon>Brevibacterium</taxon>
    </lineage>
</organism>
<sequence>MNVHEILSHPIVKAADPVVLVGGDRLTAQAVRWVHSSEVLDIGPLLRGGELLLSGGESLAKASSAKQEQYVRELAARNVAALAIETGAVLPEIPSEVVRAAVESKIILIELRSVVPFVVIAESINSTFVTASVAMLEKADELSHAVAVELAAGAGLREILSMIAAELSATVSLLVPGAFSQDLIDVSGSSREDAALMNTVEVEIPIRGIVAAALQIGIADPGQELFVQTVGERVADVLGLAMLQQRPPTLGDIAGVQLIRAVIARERETALQDLCASVGVNPARPLAMLFARSVEPNRLRGKLERSLICGESQFVLYAVPGELFGLVVLPANGKQQARADLVERLTQVVDVGDGSVCVGPLVDGVSSANHSLEQAKLALELAPGCSVRANVVDSDELVVDRLIAENSNVELRHRLTAELLGDLLQHDATRGTALVETLEIWLRSGCNTAQSARLLFLERQSMHNRLQRIFALIGGDPRGTGRLAGLAVALRALRQTPSNYHSA</sequence>
<evidence type="ECO:0000313" key="6">
    <source>
        <dbReference type="Proteomes" id="UP001498238"/>
    </source>
</evidence>
<feature type="domain" description="Purine catabolism PurC-like" evidence="2">
    <location>
        <begin position="5"/>
        <end position="126"/>
    </location>
</feature>
<protein>
    <submittedName>
        <fullName evidence="5">PucR family transcriptional regulator</fullName>
    </submittedName>
</protein>
<evidence type="ECO:0000259" key="4">
    <source>
        <dbReference type="Pfam" id="PF17853"/>
    </source>
</evidence>
<dbReference type="PANTHER" id="PTHR33744:SF1">
    <property type="entry name" value="DNA-BINDING TRANSCRIPTIONAL ACTIVATOR ADER"/>
    <property type="match status" value="1"/>
</dbReference>
<dbReference type="Proteomes" id="UP001498238">
    <property type="component" value="Unassembled WGS sequence"/>
</dbReference>
<evidence type="ECO:0000259" key="2">
    <source>
        <dbReference type="Pfam" id="PF07905"/>
    </source>
</evidence>
<dbReference type="Gene3D" id="1.10.10.2840">
    <property type="entry name" value="PucR C-terminal helix-turn-helix domain"/>
    <property type="match status" value="1"/>
</dbReference>
<accession>A0ABN0SQP1</accession>
<dbReference type="InterPro" id="IPR041522">
    <property type="entry name" value="CdaR_GGDEF"/>
</dbReference>
<dbReference type="Pfam" id="PF13556">
    <property type="entry name" value="HTH_30"/>
    <property type="match status" value="1"/>
</dbReference>
<name>A0ABN0SQP1_9MICO</name>
<dbReference type="InterPro" id="IPR051448">
    <property type="entry name" value="CdaR-like_regulators"/>
</dbReference>
<dbReference type="InterPro" id="IPR042070">
    <property type="entry name" value="PucR_C-HTH_sf"/>
</dbReference>
<comment type="similarity">
    <text evidence="1">Belongs to the CdaR family.</text>
</comment>
<dbReference type="Pfam" id="PF17853">
    <property type="entry name" value="GGDEF_2"/>
    <property type="match status" value="1"/>
</dbReference>
<reference evidence="5 6" key="1">
    <citation type="submission" date="2024-01" db="EMBL/GenBank/DDBJ databases">
        <title>Characterization of antibiotic resistant novel bacterial strains and their environmental applications.</title>
        <authorList>
            <person name="Manzoor S."/>
            <person name="Abbas S."/>
            <person name="Arshad M."/>
            <person name="Ahmed I."/>
        </authorList>
    </citation>
    <scope>NUCLEOTIDE SEQUENCE [LARGE SCALE GENOMIC DNA]</scope>
    <source>
        <strain evidence="5 6">NCCP-602</strain>
    </source>
</reference>
<evidence type="ECO:0000256" key="1">
    <source>
        <dbReference type="ARBA" id="ARBA00006754"/>
    </source>
</evidence>
<feature type="domain" description="PucR C-terminal helix-turn-helix" evidence="3">
    <location>
        <begin position="434"/>
        <end position="492"/>
    </location>
</feature>
<proteinExistence type="inferred from homology"/>
<feature type="domain" description="CdaR GGDEF-like" evidence="4">
    <location>
        <begin position="268"/>
        <end position="381"/>
    </location>
</feature>
<dbReference type="Pfam" id="PF07905">
    <property type="entry name" value="PucR"/>
    <property type="match status" value="1"/>
</dbReference>
<keyword evidence="6" id="KW-1185">Reference proteome</keyword>
<gene>
    <name evidence="5" type="ORF">NCCP602_26840</name>
</gene>
<dbReference type="PANTHER" id="PTHR33744">
    <property type="entry name" value="CARBOHYDRATE DIACID REGULATOR"/>
    <property type="match status" value="1"/>
</dbReference>